<dbReference type="VEuPathDB" id="PlasmoDB:PVBDA_1102920"/>
<proteinExistence type="predicted"/>
<gene>
    <name evidence="4" type="ORF">PVBDA_1102920</name>
</gene>
<protein>
    <submittedName>
        <fullName evidence="4">CPW-WPC family protein</fullName>
    </submittedName>
</protein>
<feature type="region of interest" description="Disordered" evidence="1">
    <location>
        <begin position="53"/>
        <end position="76"/>
    </location>
</feature>
<evidence type="ECO:0000313" key="4">
    <source>
        <dbReference type="EMBL" id="CAD2095573.1"/>
    </source>
</evidence>
<dbReference type="SMART" id="SM01099">
    <property type="entry name" value="CPW_WPC"/>
    <property type="match status" value="2"/>
</dbReference>
<dbReference type="InterPro" id="IPR006387">
    <property type="entry name" value="CPW_WPC_dom"/>
</dbReference>
<organism evidence="4 5">
    <name type="scientific">Plasmodium vinckei brucechwatti</name>
    <dbReference type="NCBI Taxonomy" id="119398"/>
    <lineage>
        <taxon>Eukaryota</taxon>
        <taxon>Sar</taxon>
        <taxon>Alveolata</taxon>
        <taxon>Apicomplexa</taxon>
        <taxon>Aconoidasida</taxon>
        <taxon>Haemosporida</taxon>
        <taxon>Plasmodiidae</taxon>
        <taxon>Plasmodium</taxon>
        <taxon>Plasmodium (Vinckeia)</taxon>
    </lineage>
</organism>
<accession>A0A6V7SAS4</accession>
<evidence type="ECO:0000256" key="2">
    <source>
        <dbReference type="SAM" id="SignalP"/>
    </source>
</evidence>
<dbReference type="NCBIfam" id="TIGR01492">
    <property type="entry name" value="CPW_WPC"/>
    <property type="match status" value="2"/>
</dbReference>
<name>A0A6V7SAS4_PLAVN</name>
<sequence length="295" mass="33888">MKGASPFFLFFFVSIICLKISNGYESPRFSSLSIKENKDISKDMEELNAINNELIDNEKEDEDDDDEESEGLGGSDFNDLAHESLEQAEEQATIDLENSEIENILDKEIYRIIQERLKKLWYIGKCRRDYSNLCPLGLKKIINKENLNNETLRWKISEYDTSLCIPPETYDGPCRSIDFSNSKDVDKELFAWKCEVQWPCISSPKLKIMGKCPFKWTLVGNSLCIAPEDYVGKCSPAMDFSNYDYEHRARWANDCDAEWSALPKLFVKNGQEIKTPTYAFGGPVEENGHVLKIVH</sequence>
<feature type="chain" id="PRO_5028271169" evidence="2">
    <location>
        <begin position="24"/>
        <end position="295"/>
    </location>
</feature>
<dbReference type="AlphaFoldDB" id="A0A6V7SAS4"/>
<feature type="compositionally biased region" description="Acidic residues" evidence="1">
    <location>
        <begin position="58"/>
        <end position="70"/>
    </location>
</feature>
<feature type="domain" description="CPW-WPC" evidence="3">
    <location>
        <begin position="126"/>
        <end position="202"/>
    </location>
</feature>
<evidence type="ECO:0000313" key="5">
    <source>
        <dbReference type="Proteomes" id="UP000515550"/>
    </source>
</evidence>
<keyword evidence="2" id="KW-0732">Signal</keyword>
<dbReference type="EMBL" id="LR865389">
    <property type="protein sequence ID" value="CAD2095573.1"/>
    <property type="molecule type" value="Genomic_DNA"/>
</dbReference>
<reference evidence="4 5" key="1">
    <citation type="submission" date="2020-08" db="EMBL/GenBank/DDBJ databases">
        <authorList>
            <person name="Ramaprasad A."/>
        </authorList>
    </citation>
    <scope>NUCLEOTIDE SEQUENCE [LARGE SCALE GENOMIC DNA]</scope>
</reference>
<feature type="signal peptide" evidence="2">
    <location>
        <begin position="1"/>
        <end position="23"/>
    </location>
</feature>
<evidence type="ECO:0000256" key="1">
    <source>
        <dbReference type="SAM" id="MobiDB-lite"/>
    </source>
</evidence>
<dbReference type="Pfam" id="PF09717">
    <property type="entry name" value="CPW_WPC"/>
    <property type="match status" value="2"/>
</dbReference>
<feature type="domain" description="CPW-WPC" evidence="3">
    <location>
        <begin position="211"/>
        <end position="263"/>
    </location>
</feature>
<evidence type="ECO:0000259" key="3">
    <source>
        <dbReference type="SMART" id="SM01099"/>
    </source>
</evidence>
<dbReference type="Proteomes" id="UP000515550">
    <property type="component" value="Chromosome PVBDA_11"/>
</dbReference>